<sequence length="261" mass="29352">MLKLLLIFILLGLAFGSNNETISWNFGSFIRPKNKSIEFDINFVSPTKSGQYPITIFFTGLDGIAPSFGYKDFLNKLSIETNTILVSFDLLRFPKFPDKEEKLFKSSLDWTLENLNSLFDSNTTPDLIRNRIYPILNGVSLMGHSASGHAIVSYLNETCGKIDKLVLIDPVDGYDPFGFFKIYITNPPVQLPFLTPTLIIRTGLDNVPSNPLFPPCAPEKVSNGRFYESLSGPTWYLNFTQYGHADILDDFLRLPASLICI</sequence>
<dbReference type="PANTHER" id="PTHR33428">
    <property type="entry name" value="CHLOROPHYLLASE-2, CHLOROPLASTIC"/>
    <property type="match status" value="1"/>
</dbReference>
<evidence type="ECO:0000313" key="3">
    <source>
        <dbReference type="Proteomes" id="UP000663879"/>
    </source>
</evidence>
<dbReference type="InterPro" id="IPR029058">
    <property type="entry name" value="AB_hydrolase_fold"/>
</dbReference>
<evidence type="ECO:0000256" key="1">
    <source>
        <dbReference type="SAM" id="SignalP"/>
    </source>
</evidence>
<dbReference type="AlphaFoldDB" id="A0A814I1G3"/>
<keyword evidence="1" id="KW-0732">Signal</keyword>
<dbReference type="EMBL" id="CAJNOC010004325">
    <property type="protein sequence ID" value="CAF1017509.1"/>
    <property type="molecule type" value="Genomic_DNA"/>
</dbReference>
<name>A0A814I1G3_9BILA</name>
<feature type="chain" id="PRO_5032414699" evidence="1">
    <location>
        <begin position="17"/>
        <end position="261"/>
    </location>
</feature>
<evidence type="ECO:0000313" key="2">
    <source>
        <dbReference type="EMBL" id="CAF1017509.1"/>
    </source>
</evidence>
<comment type="caution">
    <text evidence="2">The sequence shown here is derived from an EMBL/GenBank/DDBJ whole genome shotgun (WGS) entry which is preliminary data.</text>
</comment>
<dbReference type="InterPro" id="IPR017395">
    <property type="entry name" value="Chlorophyllase-like"/>
</dbReference>
<keyword evidence="3" id="KW-1185">Reference proteome</keyword>
<reference evidence="2" key="1">
    <citation type="submission" date="2021-02" db="EMBL/GenBank/DDBJ databases">
        <authorList>
            <person name="Nowell W R."/>
        </authorList>
    </citation>
    <scope>NUCLEOTIDE SEQUENCE</scope>
    <source>
        <strain evidence="2">Ploen Becks lab</strain>
    </source>
</reference>
<dbReference type="PANTHER" id="PTHR33428:SF14">
    <property type="entry name" value="CARBOXYLESTERASE TYPE B DOMAIN-CONTAINING PROTEIN"/>
    <property type="match status" value="1"/>
</dbReference>
<protein>
    <submittedName>
        <fullName evidence="2">Uncharacterized protein</fullName>
    </submittedName>
</protein>
<proteinExistence type="predicted"/>
<organism evidence="2 3">
    <name type="scientific">Brachionus calyciflorus</name>
    <dbReference type="NCBI Taxonomy" id="104777"/>
    <lineage>
        <taxon>Eukaryota</taxon>
        <taxon>Metazoa</taxon>
        <taxon>Spiralia</taxon>
        <taxon>Gnathifera</taxon>
        <taxon>Rotifera</taxon>
        <taxon>Eurotatoria</taxon>
        <taxon>Monogononta</taxon>
        <taxon>Pseudotrocha</taxon>
        <taxon>Ploima</taxon>
        <taxon>Brachionidae</taxon>
        <taxon>Brachionus</taxon>
    </lineage>
</organism>
<dbReference type="Pfam" id="PF07224">
    <property type="entry name" value="Chlorophyllase"/>
    <property type="match status" value="1"/>
</dbReference>
<dbReference type="Proteomes" id="UP000663879">
    <property type="component" value="Unassembled WGS sequence"/>
</dbReference>
<accession>A0A814I1G3</accession>
<dbReference type="Gene3D" id="3.40.50.1820">
    <property type="entry name" value="alpha/beta hydrolase"/>
    <property type="match status" value="1"/>
</dbReference>
<gene>
    <name evidence="2" type="ORF">OXX778_LOCUS17207</name>
</gene>
<dbReference type="SUPFAM" id="SSF53474">
    <property type="entry name" value="alpha/beta-Hydrolases"/>
    <property type="match status" value="1"/>
</dbReference>
<feature type="signal peptide" evidence="1">
    <location>
        <begin position="1"/>
        <end position="16"/>
    </location>
</feature>
<dbReference type="OrthoDB" id="2093222at2759"/>